<dbReference type="GO" id="GO:0016758">
    <property type="term" value="F:hexosyltransferase activity"/>
    <property type="evidence" value="ECO:0007669"/>
    <property type="project" value="InterPro"/>
</dbReference>
<organism evidence="9 10">
    <name type="scientific">Palleronia pontilimi</name>
    <dbReference type="NCBI Taxonomy" id="1964209"/>
    <lineage>
        <taxon>Bacteria</taxon>
        <taxon>Pseudomonadati</taxon>
        <taxon>Pseudomonadota</taxon>
        <taxon>Alphaproteobacteria</taxon>
        <taxon>Rhodobacterales</taxon>
        <taxon>Roseobacteraceae</taxon>
        <taxon>Palleronia</taxon>
    </lineage>
</organism>
<feature type="transmembrane region" description="Helical" evidence="8">
    <location>
        <begin position="306"/>
        <end position="325"/>
    </location>
</feature>
<evidence type="ECO:0000256" key="8">
    <source>
        <dbReference type="SAM" id="Phobius"/>
    </source>
</evidence>
<reference evidence="9" key="1">
    <citation type="submission" date="2020-12" db="EMBL/GenBank/DDBJ databases">
        <title>Bacterial taxonomy.</title>
        <authorList>
            <person name="Pan X."/>
        </authorList>
    </citation>
    <scope>NUCLEOTIDE SEQUENCE</scope>
    <source>
        <strain evidence="9">KCTC 52957</strain>
    </source>
</reference>
<keyword evidence="10" id="KW-1185">Reference proteome</keyword>
<comment type="caution">
    <text evidence="9">The sequence shown here is derived from an EMBL/GenBank/DDBJ whole genome shotgun (WGS) entry which is preliminary data.</text>
</comment>
<feature type="transmembrane region" description="Helical" evidence="8">
    <location>
        <begin position="185"/>
        <end position="205"/>
    </location>
</feature>
<feature type="transmembrane region" description="Helical" evidence="8">
    <location>
        <begin position="27"/>
        <end position="50"/>
    </location>
</feature>
<keyword evidence="2" id="KW-1003">Cell membrane</keyword>
<sequence length="402" mass="43566">MTARDPTDLPGAAGDLRPEPLSRKSRIWLWLFVAVVVVLLIVPILIELLLGGPTDFLTFYAAAQLALDGNLEAAFDGPSLLDRQRATFPRTERLAPFYYPPSYLLLTFWLPALPYAVAQITFLGVTFVLLLIAIRPLLADFDDLVILLAAPAVWINVAHGQNAFLTTALAVLACRCLAKRQARAGAWLGLLSIKPHLCLLWPVLLLAGRRWVTIVAGFVSLAVVIGLSAAIFGTGAWRAFFASALLEAYTNLANSNLALSWMASPYAGLLLLGISESVALSVHLVCALTIIAIIVHLIMLRAAARFVLAVIFVGTLLVTPHSYTYDWVFTLPGLLIVWQRARATGFLPFERAGLVLGYIAPALVAVSKDLDMPFAPLLLLASVATVVRRGYAESGFRRSGQL</sequence>
<evidence type="ECO:0000256" key="3">
    <source>
        <dbReference type="ARBA" id="ARBA00022679"/>
    </source>
</evidence>
<dbReference type="InterPro" id="IPR018584">
    <property type="entry name" value="GT87"/>
</dbReference>
<evidence type="ECO:0000256" key="4">
    <source>
        <dbReference type="ARBA" id="ARBA00022692"/>
    </source>
</evidence>
<dbReference type="Pfam" id="PF09594">
    <property type="entry name" value="GT87"/>
    <property type="match status" value="1"/>
</dbReference>
<keyword evidence="3" id="KW-0808">Transferase</keyword>
<evidence type="ECO:0000256" key="7">
    <source>
        <dbReference type="ARBA" id="ARBA00024033"/>
    </source>
</evidence>
<feature type="transmembrane region" description="Helical" evidence="8">
    <location>
        <begin position="211"/>
        <end position="237"/>
    </location>
</feature>
<accession>A0A934IH63</accession>
<keyword evidence="5 8" id="KW-1133">Transmembrane helix</keyword>
<gene>
    <name evidence="9" type="ORF">ILP92_16250</name>
</gene>
<feature type="transmembrane region" description="Helical" evidence="8">
    <location>
        <begin position="280"/>
        <end position="299"/>
    </location>
</feature>
<dbReference type="GO" id="GO:0005886">
    <property type="term" value="C:plasma membrane"/>
    <property type="evidence" value="ECO:0007669"/>
    <property type="project" value="UniProtKB-SubCell"/>
</dbReference>
<keyword evidence="6 8" id="KW-0472">Membrane</keyword>
<evidence type="ECO:0000256" key="6">
    <source>
        <dbReference type="ARBA" id="ARBA00023136"/>
    </source>
</evidence>
<dbReference type="AlphaFoldDB" id="A0A934IH63"/>
<proteinExistence type="inferred from homology"/>
<feature type="transmembrane region" description="Helical" evidence="8">
    <location>
        <begin position="374"/>
        <end position="391"/>
    </location>
</feature>
<evidence type="ECO:0000313" key="10">
    <source>
        <dbReference type="Proteomes" id="UP000642488"/>
    </source>
</evidence>
<comment type="subcellular location">
    <subcellularLocation>
        <location evidence="1">Cell membrane</location>
        <topology evidence="1">Multi-pass membrane protein</topology>
    </subcellularLocation>
</comment>
<evidence type="ECO:0000256" key="2">
    <source>
        <dbReference type="ARBA" id="ARBA00022475"/>
    </source>
</evidence>
<dbReference type="EMBL" id="JAEKPD010000019">
    <property type="protein sequence ID" value="MBJ3764302.1"/>
    <property type="molecule type" value="Genomic_DNA"/>
</dbReference>
<comment type="similarity">
    <text evidence="7">Belongs to the glycosyltransferase 87 family.</text>
</comment>
<evidence type="ECO:0000256" key="5">
    <source>
        <dbReference type="ARBA" id="ARBA00022989"/>
    </source>
</evidence>
<evidence type="ECO:0000256" key="1">
    <source>
        <dbReference type="ARBA" id="ARBA00004651"/>
    </source>
</evidence>
<name>A0A934IH63_9RHOB</name>
<dbReference type="Proteomes" id="UP000642488">
    <property type="component" value="Unassembled WGS sequence"/>
</dbReference>
<protein>
    <submittedName>
        <fullName evidence="9">DUF2029 domain-containing protein</fullName>
    </submittedName>
</protein>
<keyword evidence="4 8" id="KW-0812">Transmembrane</keyword>
<dbReference type="RefSeq" id="WP_198917476.1">
    <property type="nucleotide sequence ID" value="NZ_JAEKPD010000019.1"/>
</dbReference>
<feature type="transmembrane region" description="Helical" evidence="8">
    <location>
        <begin position="112"/>
        <end position="134"/>
    </location>
</feature>
<evidence type="ECO:0000313" key="9">
    <source>
        <dbReference type="EMBL" id="MBJ3764302.1"/>
    </source>
</evidence>